<dbReference type="Gene3D" id="2.120.10.30">
    <property type="entry name" value="TolB, C-terminal domain"/>
    <property type="match status" value="1"/>
</dbReference>
<protein>
    <submittedName>
        <fullName evidence="8">Sugar lactone lactonase YvrE/DNA-binding IclR family transcriptional regulator</fullName>
    </submittedName>
</protein>
<reference evidence="8 9" key="1">
    <citation type="submission" date="2020-08" db="EMBL/GenBank/DDBJ databases">
        <title>Genomic Encyclopedia of Type Strains, Phase IV (KMG-IV): sequencing the most valuable type-strain genomes for metagenomic binning, comparative biology and taxonomic classification.</title>
        <authorList>
            <person name="Goeker M."/>
        </authorList>
    </citation>
    <scope>NUCLEOTIDE SEQUENCE [LARGE SCALE GENOMIC DNA]</scope>
    <source>
        <strain evidence="8 9">DSM 103737</strain>
    </source>
</reference>
<proteinExistence type="inferred from homology"/>
<comment type="similarity">
    <text evidence="1">Belongs to the SMP-30/CGR1 family.</text>
</comment>
<feature type="domain" description="HTH iclR-type" evidence="6">
    <location>
        <begin position="32"/>
        <end position="94"/>
    </location>
</feature>
<feature type="domain" description="IclR-ED" evidence="7">
    <location>
        <begin position="95"/>
        <end position="278"/>
    </location>
</feature>
<dbReference type="Pfam" id="PF09339">
    <property type="entry name" value="HTH_IclR"/>
    <property type="match status" value="1"/>
</dbReference>
<evidence type="ECO:0000259" key="7">
    <source>
        <dbReference type="PROSITE" id="PS51078"/>
    </source>
</evidence>
<evidence type="ECO:0000313" key="9">
    <source>
        <dbReference type="Proteomes" id="UP000577362"/>
    </source>
</evidence>
<keyword evidence="8" id="KW-0238">DNA-binding</keyword>
<keyword evidence="5" id="KW-0479">Metal-binding</keyword>
<feature type="binding site" evidence="5">
    <location>
        <position position="440"/>
    </location>
    <ligand>
        <name>a divalent metal cation</name>
        <dbReference type="ChEBI" id="CHEBI:60240"/>
    </ligand>
</feature>
<dbReference type="InterPro" id="IPR036390">
    <property type="entry name" value="WH_DNA-bd_sf"/>
</dbReference>
<keyword evidence="5" id="KW-0862">Zinc</keyword>
<evidence type="ECO:0000256" key="1">
    <source>
        <dbReference type="ARBA" id="ARBA00008853"/>
    </source>
</evidence>
<dbReference type="GO" id="GO:0003677">
    <property type="term" value="F:DNA binding"/>
    <property type="evidence" value="ECO:0007669"/>
    <property type="project" value="UniProtKB-KW"/>
</dbReference>
<dbReference type="PROSITE" id="PS51077">
    <property type="entry name" value="HTH_ICLR"/>
    <property type="match status" value="1"/>
</dbReference>
<feature type="binding site" evidence="5">
    <location>
        <position position="412"/>
    </location>
    <ligand>
        <name>substrate</name>
    </ligand>
</feature>
<dbReference type="SUPFAM" id="SSF55781">
    <property type="entry name" value="GAF domain-like"/>
    <property type="match status" value="1"/>
</dbReference>
<dbReference type="InterPro" id="IPR036388">
    <property type="entry name" value="WH-like_DNA-bd_sf"/>
</dbReference>
<keyword evidence="2" id="KW-0805">Transcription regulation</keyword>
<name>A0A840C1K8_9HYPH</name>
<comment type="caution">
    <text evidence="8">The sequence shown here is derived from an EMBL/GenBank/DDBJ whole genome shotgun (WGS) entry which is preliminary data.</text>
</comment>
<dbReference type="GO" id="GO:0004341">
    <property type="term" value="F:gluconolactonase activity"/>
    <property type="evidence" value="ECO:0007669"/>
    <property type="project" value="TreeGrafter"/>
</dbReference>
<comment type="cofactor">
    <cofactor evidence="5">
        <name>Zn(2+)</name>
        <dbReference type="ChEBI" id="CHEBI:29105"/>
    </cofactor>
    <text evidence="5">Binds 1 divalent metal cation per subunit.</text>
</comment>
<evidence type="ECO:0000256" key="3">
    <source>
        <dbReference type="ARBA" id="ARBA00023163"/>
    </source>
</evidence>
<dbReference type="SUPFAM" id="SSF46785">
    <property type="entry name" value="Winged helix' DNA-binding domain"/>
    <property type="match status" value="1"/>
</dbReference>
<feature type="binding site" evidence="5">
    <location>
        <position position="309"/>
    </location>
    <ligand>
        <name>a divalent metal cation</name>
        <dbReference type="ChEBI" id="CHEBI:60240"/>
    </ligand>
</feature>
<dbReference type="PANTHER" id="PTHR10907:SF47">
    <property type="entry name" value="REGUCALCIN"/>
    <property type="match status" value="1"/>
</dbReference>
<feature type="binding site" evidence="5">
    <location>
        <position position="392"/>
    </location>
    <ligand>
        <name>substrate</name>
    </ligand>
</feature>
<dbReference type="PROSITE" id="PS51078">
    <property type="entry name" value="ICLR_ED"/>
    <property type="match status" value="1"/>
</dbReference>
<dbReference type="PANTHER" id="PTHR10907">
    <property type="entry name" value="REGUCALCIN"/>
    <property type="match status" value="1"/>
</dbReference>
<dbReference type="SMART" id="SM00346">
    <property type="entry name" value="HTH_ICLR"/>
    <property type="match status" value="1"/>
</dbReference>
<dbReference type="Pfam" id="PF01614">
    <property type="entry name" value="IclR_C"/>
    <property type="match status" value="1"/>
</dbReference>
<keyword evidence="9" id="KW-1185">Reference proteome</keyword>
<keyword evidence="3" id="KW-0804">Transcription</keyword>
<dbReference type="Pfam" id="PF08450">
    <property type="entry name" value="SGL"/>
    <property type="match status" value="1"/>
</dbReference>
<dbReference type="EMBL" id="JACIEN010000005">
    <property type="protein sequence ID" value="MBB4018693.1"/>
    <property type="molecule type" value="Genomic_DNA"/>
</dbReference>
<dbReference type="AlphaFoldDB" id="A0A840C1K8"/>
<dbReference type="GO" id="GO:0019853">
    <property type="term" value="P:L-ascorbic acid biosynthetic process"/>
    <property type="evidence" value="ECO:0007669"/>
    <property type="project" value="TreeGrafter"/>
</dbReference>
<feature type="active site" description="Proton donor/acceptor" evidence="4">
    <location>
        <position position="490"/>
    </location>
</feature>
<dbReference type="GO" id="GO:0006355">
    <property type="term" value="P:regulation of DNA-templated transcription"/>
    <property type="evidence" value="ECO:0007669"/>
    <property type="project" value="InterPro"/>
</dbReference>
<gene>
    <name evidence="8" type="ORF">GGR16_003740</name>
</gene>
<dbReference type="InterPro" id="IPR011042">
    <property type="entry name" value="6-blade_b-propeller_TolB-like"/>
</dbReference>
<dbReference type="Gene3D" id="3.30.450.40">
    <property type="match status" value="1"/>
</dbReference>
<dbReference type="SUPFAM" id="SSF63829">
    <property type="entry name" value="Calcium-dependent phosphotriesterase"/>
    <property type="match status" value="1"/>
</dbReference>
<dbReference type="InterPro" id="IPR013658">
    <property type="entry name" value="SGL"/>
</dbReference>
<dbReference type="Proteomes" id="UP000577362">
    <property type="component" value="Unassembled WGS sequence"/>
</dbReference>
<dbReference type="Gene3D" id="1.10.10.10">
    <property type="entry name" value="Winged helix-like DNA-binding domain superfamily/Winged helix DNA-binding domain"/>
    <property type="match status" value="1"/>
</dbReference>
<sequence>MDHRAHDRRGGRGAQRAAAVVRPEERDVPTGAAALAKGLYLLEVIGEAETPPRFKDLQAATGLPKGTLARMLNTLVLFRLVRHEESDSTYRLGHRLFELAHRVWESFDLRGAAAPVLDRLADEIAETVAIATIDADEVLYIDQRSRGGAFGFRIEVGRRAPLHCTAGGKALLAFAAPHEQRALLDRIRLTRHTANTIADEAALTAELALIRARGYAISVSEHVEGVSSAAAPIFDHTGKAIAVMGVFGPSARLPNDRLHVLGRDLMAAARQVSGNVGAAPMNITSQLGPGHGADPAVACVLPWGAHLAEGPVWIAGQERLYWVDILAPSANRFDPVTGENEELRLPQLISALLPRLGGGLVALTQTGLVGLDFATGATTPLVDPEADIPDNRFNDGKCDRQGRLWAGSMRLDASRTSGSLYVIEKDLSWRRVSSGYTAANGLDWSPDGRTLYFVDSVPGRIYAFDCDPETGTVENRRVFAEVPPEEGRPDGLAVDSDGFVWCALWDGWRVRRYAPDGRIDRDVGLPVPRPTSVAFGGADLKTLFITSARVRLPSRVLTEAPFSGGLFALPVTVPGLPTAAFAG</sequence>
<feature type="binding site" evidence="5">
    <location>
        <position position="490"/>
    </location>
    <ligand>
        <name>a divalent metal cation</name>
        <dbReference type="ChEBI" id="CHEBI:60240"/>
    </ligand>
</feature>
<organism evidence="8 9">
    <name type="scientific">Chelatococcus caeni</name>
    <dbReference type="NCBI Taxonomy" id="1348468"/>
    <lineage>
        <taxon>Bacteria</taxon>
        <taxon>Pseudomonadati</taxon>
        <taxon>Pseudomonadota</taxon>
        <taxon>Alphaproteobacteria</taxon>
        <taxon>Hyphomicrobiales</taxon>
        <taxon>Chelatococcaceae</taxon>
        <taxon>Chelatococcus</taxon>
    </lineage>
</organism>
<evidence type="ECO:0000313" key="8">
    <source>
        <dbReference type="EMBL" id="MBB4018693.1"/>
    </source>
</evidence>
<evidence type="ECO:0000256" key="2">
    <source>
        <dbReference type="ARBA" id="ARBA00023015"/>
    </source>
</evidence>
<dbReference type="GO" id="GO:0005509">
    <property type="term" value="F:calcium ion binding"/>
    <property type="evidence" value="ECO:0007669"/>
    <property type="project" value="TreeGrafter"/>
</dbReference>
<dbReference type="PRINTS" id="PR01790">
    <property type="entry name" value="SMP30FAMILY"/>
</dbReference>
<dbReference type="InterPro" id="IPR005471">
    <property type="entry name" value="Tscrpt_reg_IclR_N"/>
</dbReference>
<accession>A0A840C1K8</accession>
<evidence type="ECO:0000259" key="6">
    <source>
        <dbReference type="PROSITE" id="PS51077"/>
    </source>
</evidence>
<dbReference type="InterPro" id="IPR005511">
    <property type="entry name" value="SMP-30"/>
</dbReference>
<dbReference type="InterPro" id="IPR029016">
    <property type="entry name" value="GAF-like_dom_sf"/>
</dbReference>
<feature type="binding site" evidence="5">
    <location>
        <position position="394"/>
    </location>
    <ligand>
        <name>substrate</name>
    </ligand>
</feature>
<evidence type="ECO:0000256" key="5">
    <source>
        <dbReference type="PIRSR" id="PIRSR605511-2"/>
    </source>
</evidence>
<dbReference type="InterPro" id="IPR014757">
    <property type="entry name" value="Tscrpt_reg_IclR_C"/>
</dbReference>
<dbReference type="RefSeq" id="WP_183317561.1">
    <property type="nucleotide sequence ID" value="NZ_JACIEN010000005.1"/>
</dbReference>
<evidence type="ECO:0000256" key="4">
    <source>
        <dbReference type="PIRSR" id="PIRSR605511-1"/>
    </source>
</evidence>